<evidence type="ECO:0000256" key="2">
    <source>
        <dbReference type="ARBA" id="ARBA00023002"/>
    </source>
</evidence>
<dbReference type="InterPro" id="IPR036291">
    <property type="entry name" value="NAD(P)-bd_dom_sf"/>
</dbReference>
<dbReference type="PANTHER" id="PTHR42789:SF1">
    <property type="entry name" value="D-ISOMER SPECIFIC 2-HYDROXYACID DEHYDROGENASE FAMILY PROTEIN (AFU_ORTHOLOGUE AFUA_6G10090)"/>
    <property type="match status" value="1"/>
</dbReference>
<organism evidence="5">
    <name type="scientific">Klebsiella pneumoniae</name>
    <dbReference type="NCBI Taxonomy" id="573"/>
    <lineage>
        <taxon>Bacteria</taxon>
        <taxon>Pseudomonadati</taxon>
        <taxon>Pseudomonadota</taxon>
        <taxon>Gammaproteobacteria</taxon>
        <taxon>Enterobacterales</taxon>
        <taxon>Enterobacteriaceae</taxon>
        <taxon>Klebsiella/Raoultella group</taxon>
        <taxon>Klebsiella</taxon>
        <taxon>Klebsiella pneumoniae complex</taxon>
    </lineage>
</organism>
<evidence type="ECO:0000256" key="1">
    <source>
        <dbReference type="ARBA" id="ARBA00005854"/>
    </source>
</evidence>
<dbReference type="EC" id="1.1.1.95" evidence="5"/>
<protein>
    <submittedName>
        <fullName evidence="5">D-3-phosphoglycerate dehydrogenase</fullName>
        <ecNumber evidence="5">1.1.1.95</ecNumber>
    </submittedName>
</protein>
<dbReference type="EMBL" id="CABDVL010000003">
    <property type="protein sequence ID" value="VTM51388.1"/>
    <property type="molecule type" value="Genomic_DNA"/>
</dbReference>
<evidence type="ECO:0000259" key="4">
    <source>
        <dbReference type="Pfam" id="PF02826"/>
    </source>
</evidence>
<keyword evidence="3" id="KW-0520">NAD</keyword>
<dbReference type="Proteomes" id="UP000507695">
    <property type="component" value="Unassembled WGS sequence"/>
</dbReference>
<dbReference type="InterPro" id="IPR006140">
    <property type="entry name" value="D-isomer_DH_NAD-bd"/>
</dbReference>
<comment type="similarity">
    <text evidence="1">Belongs to the D-isomer specific 2-hydroxyacid dehydrogenase family.</text>
</comment>
<evidence type="ECO:0000256" key="3">
    <source>
        <dbReference type="ARBA" id="ARBA00023027"/>
    </source>
</evidence>
<dbReference type="Gene3D" id="3.40.50.720">
    <property type="entry name" value="NAD(P)-binding Rossmann-like Domain"/>
    <property type="match status" value="2"/>
</dbReference>
<proteinExistence type="inferred from homology"/>
<sequence length="184" mass="20499">MPCVTNTGVKTVRTIRRSRSLAEKSWGWLASVILPNWSRDFSAALARRLSFTDKYVAGHERYEKVDSLDELVQRADVISLHARLTPETENLINAHHFALMKRSAIIVNTARSGLINEKEMIDALRSGQIMGAALDTFDDEPLPDDSAFYTLNNVTITPHIAGSTIDAFSNSPKLFAEILLKKLS</sequence>
<gene>
    <name evidence="5" type="primary">serA_1</name>
    <name evidence="5" type="ORF">NCTC9183_01720</name>
</gene>
<feature type="domain" description="D-isomer specific 2-hydroxyacid dehydrogenase NAD-binding" evidence="4">
    <location>
        <begin position="60"/>
        <end position="161"/>
    </location>
</feature>
<dbReference type="PANTHER" id="PTHR42789">
    <property type="entry name" value="D-ISOMER SPECIFIC 2-HYDROXYACID DEHYDROGENASE FAMILY PROTEIN (AFU_ORTHOLOGUE AFUA_6G10090)"/>
    <property type="match status" value="1"/>
</dbReference>
<dbReference type="SUPFAM" id="SSF51735">
    <property type="entry name" value="NAD(P)-binding Rossmann-fold domains"/>
    <property type="match status" value="1"/>
</dbReference>
<evidence type="ECO:0000313" key="5">
    <source>
        <dbReference type="EMBL" id="VTM51388.1"/>
    </source>
</evidence>
<dbReference type="GO" id="GO:0051287">
    <property type="term" value="F:NAD binding"/>
    <property type="evidence" value="ECO:0007669"/>
    <property type="project" value="InterPro"/>
</dbReference>
<keyword evidence="2 5" id="KW-0560">Oxidoreductase</keyword>
<dbReference type="Pfam" id="PF02826">
    <property type="entry name" value="2-Hacid_dh_C"/>
    <property type="match status" value="1"/>
</dbReference>
<accession>A0A4P0XPI1</accession>
<dbReference type="AlphaFoldDB" id="A0A4P0XPI1"/>
<dbReference type="InterPro" id="IPR050857">
    <property type="entry name" value="D-2-hydroxyacid_DH"/>
</dbReference>
<name>A0A4P0XPI1_KLEPN</name>
<reference evidence="5" key="1">
    <citation type="submission" date="2019-04" db="EMBL/GenBank/DDBJ databases">
        <authorList>
            <consortium name="Pathogen Informatics"/>
        </authorList>
    </citation>
    <scope>NUCLEOTIDE SEQUENCE</scope>
    <source>
        <strain evidence="5">NCTC9183</strain>
    </source>
</reference>
<dbReference type="GO" id="GO:0004617">
    <property type="term" value="F:phosphoglycerate dehydrogenase activity"/>
    <property type="evidence" value="ECO:0007669"/>
    <property type="project" value="UniProtKB-EC"/>
</dbReference>